<keyword evidence="2" id="KW-0479">Metal-binding</keyword>
<dbReference type="PaxDb" id="121845-A0A1S3D5Q7"/>
<keyword evidence="13" id="KW-1185">Reference proteome</keyword>
<evidence type="ECO:0000256" key="3">
    <source>
        <dbReference type="ARBA" id="ARBA00022737"/>
    </source>
</evidence>
<feature type="compositionally biased region" description="Polar residues" evidence="11">
    <location>
        <begin position="39"/>
        <end position="49"/>
    </location>
</feature>
<evidence type="ECO:0000256" key="6">
    <source>
        <dbReference type="ARBA" id="ARBA00023015"/>
    </source>
</evidence>
<evidence type="ECO:0000313" key="13">
    <source>
        <dbReference type="Proteomes" id="UP000079169"/>
    </source>
</evidence>
<evidence type="ECO:0000256" key="9">
    <source>
        <dbReference type="ARBA" id="ARBA00023242"/>
    </source>
</evidence>
<evidence type="ECO:0000256" key="8">
    <source>
        <dbReference type="ARBA" id="ARBA00023163"/>
    </source>
</evidence>
<feature type="compositionally biased region" description="Polar residues" evidence="11">
    <location>
        <begin position="284"/>
        <end position="301"/>
    </location>
</feature>
<feature type="region of interest" description="Disordered" evidence="11">
    <location>
        <begin position="1"/>
        <end position="85"/>
    </location>
</feature>
<dbReference type="GO" id="GO:0005634">
    <property type="term" value="C:nucleus"/>
    <property type="evidence" value="ECO:0007669"/>
    <property type="project" value="UniProtKB-SubCell"/>
</dbReference>
<keyword evidence="7" id="KW-0238">DNA-binding</keyword>
<keyword evidence="8" id="KW-0804">Transcription</keyword>
<dbReference type="Proteomes" id="UP000079169">
    <property type="component" value="Unplaced"/>
</dbReference>
<keyword evidence="5" id="KW-0862">Zinc</keyword>
<name>A0A1S3D5Q7_DIACI</name>
<dbReference type="GO" id="GO:0006357">
    <property type="term" value="P:regulation of transcription by RNA polymerase II"/>
    <property type="evidence" value="ECO:0007669"/>
    <property type="project" value="TreeGrafter"/>
</dbReference>
<feature type="domain" description="C2H2-type" evidence="12">
    <location>
        <begin position="336"/>
        <end position="359"/>
    </location>
</feature>
<keyword evidence="3" id="KW-0677">Repeat</keyword>
<protein>
    <submittedName>
        <fullName evidence="14">Transcription factor Ken-like</fullName>
    </submittedName>
</protein>
<evidence type="ECO:0000313" key="14">
    <source>
        <dbReference type="RefSeq" id="XP_008474826.2"/>
    </source>
</evidence>
<dbReference type="GeneID" id="103511863"/>
<feature type="compositionally biased region" description="Basic and acidic residues" evidence="11">
    <location>
        <begin position="50"/>
        <end position="61"/>
    </location>
</feature>
<reference evidence="14" key="1">
    <citation type="submission" date="2025-08" db="UniProtKB">
        <authorList>
            <consortium name="RefSeq"/>
        </authorList>
    </citation>
    <scope>IDENTIFICATION</scope>
</reference>
<feature type="compositionally biased region" description="Polar residues" evidence="11">
    <location>
        <begin position="1"/>
        <end position="10"/>
    </location>
</feature>
<dbReference type="GO" id="GO:0003700">
    <property type="term" value="F:DNA-binding transcription factor activity"/>
    <property type="evidence" value="ECO:0007669"/>
    <property type="project" value="TreeGrafter"/>
</dbReference>
<proteinExistence type="predicted"/>
<keyword evidence="6" id="KW-0805">Transcription regulation</keyword>
<feature type="domain" description="C2H2-type" evidence="12">
    <location>
        <begin position="308"/>
        <end position="335"/>
    </location>
</feature>
<dbReference type="FunFam" id="3.30.160.60:FF:002059">
    <property type="entry name" value="transcription factor Ken"/>
    <property type="match status" value="1"/>
</dbReference>
<accession>A0A1S3D5Q7</accession>
<dbReference type="KEGG" id="dci:103511863"/>
<evidence type="ECO:0000256" key="4">
    <source>
        <dbReference type="ARBA" id="ARBA00022771"/>
    </source>
</evidence>
<keyword evidence="4 10" id="KW-0863">Zinc-finger</keyword>
<dbReference type="GO" id="GO:0000978">
    <property type="term" value="F:RNA polymerase II cis-regulatory region sequence-specific DNA binding"/>
    <property type="evidence" value="ECO:0007669"/>
    <property type="project" value="TreeGrafter"/>
</dbReference>
<dbReference type="Pfam" id="PF00096">
    <property type="entry name" value="zf-C2H2"/>
    <property type="match status" value="1"/>
</dbReference>
<feature type="compositionally biased region" description="Polar residues" evidence="11">
    <location>
        <begin position="252"/>
        <end position="261"/>
    </location>
</feature>
<evidence type="ECO:0000256" key="1">
    <source>
        <dbReference type="ARBA" id="ARBA00004123"/>
    </source>
</evidence>
<dbReference type="PROSITE" id="PS00028">
    <property type="entry name" value="ZINC_FINGER_C2H2_1"/>
    <property type="match status" value="3"/>
</dbReference>
<evidence type="ECO:0000256" key="11">
    <source>
        <dbReference type="SAM" id="MobiDB-lite"/>
    </source>
</evidence>
<dbReference type="InterPro" id="IPR051497">
    <property type="entry name" value="Dev/Hematopoietic_TF"/>
</dbReference>
<dbReference type="SUPFAM" id="SSF57667">
    <property type="entry name" value="beta-beta-alpha zinc fingers"/>
    <property type="match status" value="1"/>
</dbReference>
<sequence length="412" mass="46206">MSYNKSSSIEPSILVKAELEETSSPPLVASRRRRRSSSTPVNLSLSNPEVHNESKSPENSHKPLRKSSSLVESSSEEEVMRSTSAEKIATRLQQEIENQALFYRKRKSRYMDYYNSNTIDDVEEQRKLQEKVQQQTAPENYVVMPHRKRRPGFHNSPAQNPPFIPFSPSYIDEISFRHYRSPHLLSSSNPPYLMDNPSKTPPHPGVLLPNSVEEIVVKYRPPSEEGSPIQRPASPRYGGIGNNDAPWGPWSLCQTGGDSSTPGNLNSLSGPGGGHTNHEHEDTNSTNEDMISKSSCTTSNNVGSAREYRCTYCGKQFGMSWNLKTHLRVHTGEKPFACRLCVAMFKQKAHLLKHLCSVHRNVISSVNDDGNSSHFNCCFCSMTFESLQDLIRHLSGPHNNLLLSKNLSAEPE</sequence>
<gene>
    <name evidence="14" type="primary">LOC103511863</name>
</gene>
<dbReference type="PANTHER" id="PTHR45993">
    <property type="entry name" value="B-CELL LYMPHOMA/LEUKEMIA 11"/>
    <property type="match status" value="1"/>
</dbReference>
<dbReference type="GO" id="GO:0008270">
    <property type="term" value="F:zinc ion binding"/>
    <property type="evidence" value="ECO:0007669"/>
    <property type="project" value="UniProtKB-KW"/>
</dbReference>
<dbReference type="Pfam" id="PF13912">
    <property type="entry name" value="zf-C2H2_6"/>
    <property type="match status" value="1"/>
</dbReference>
<evidence type="ECO:0000256" key="7">
    <source>
        <dbReference type="ARBA" id="ARBA00023125"/>
    </source>
</evidence>
<comment type="subcellular location">
    <subcellularLocation>
        <location evidence="1">Nucleus</location>
    </subcellularLocation>
</comment>
<dbReference type="AlphaFoldDB" id="A0A1S3D5Q7"/>
<evidence type="ECO:0000256" key="10">
    <source>
        <dbReference type="PROSITE-ProRule" id="PRU00042"/>
    </source>
</evidence>
<dbReference type="Gene3D" id="3.30.160.60">
    <property type="entry name" value="Classic Zinc Finger"/>
    <property type="match status" value="2"/>
</dbReference>
<dbReference type="InterPro" id="IPR013087">
    <property type="entry name" value="Znf_C2H2_type"/>
</dbReference>
<evidence type="ECO:0000256" key="5">
    <source>
        <dbReference type="ARBA" id="ARBA00022833"/>
    </source>
</evidence>
<evidence type="ECO:0000256" key="2">
    <source>
        <dbReference type="ARBA" id="ARBA00022723"/>
    </source>
</evidence>
<dbReference type="STRING" id="121845.A0A1S3D5Q7"/>
<keyword evidence="9" id="KW-0539">Nucleus</keyword>
<dbReference type="InterPro" id="IPR036236">
    <property type="entry name" value="Znf_C2H2_sf"/>
</dbReference>
<dbReference type="RefSeq" id="XP_008474826.2">
    <property type="nucleotide sequence ID" value="XM_008476604.3"/>
</dbReference>
<dbReference type="PANTHER" id="PTHR45993:SF7">
    <property type="entry name" value="TRANSCRIPTION FACTOR KEN"/>
    <property type="match status" value="1"/>
</dbReference>
<organism evidence="13 14">
    <name type="scientific">Diaphorina citri</name>
    <name type="common">Asian citrus psyllid</name>
    <dbReference type="NCBI Taxonomy" id="121845"/>
    <lineage>
        <taxon>Eukaryota</taxon>
        <taxon>Metazoa</taxon>
        <taxon>Ecdysozoa</taxon>
        <taxon>Arthropoda</taxon>
        <taxon>Hexapoda</taxon>
        <taxon>Insecta</taxon>
        <taxon>Pterygota</taxon>
        <taxon>Neoptera</taxon>
        <taxon>Paraneoptera</taxon>
        <taxon>Hemiptera</taxon>
        <taxon>Sternorrhyncha</taxon>
        <taxon>Psylloidea</taxon>
        <taxon>Psyllidae</taxon>
        <taxon>Diaphorininae</taxon>
        <taxon>Diaphorina</taxon>
    </lineage>
</organism>
<evidence type="ECO:0000259" key="12">
    <source>
        <dbReference type="PROSITE" id="PS50157"/>
    </source>
</evidence>
<dbReference type="SMART" id="SM00355">
    <property type="entry name" value="ZnF_C2H2"/>
    <property type="match status" value="3"/>
</dbReference>
<feature type="region of interest" description="Disordered" evidence="11">
    <location>
        <begin position="221"/>
        <end position="301"/>
    </location>
</feature>
<dbReference type="FunFam" id="3.30.160.60:FF:002034">
    <property type="entry name" value="transcription factor Ken"/>
    <property type="match status" value="1"/>
</dbReference>
<dbReference type="PROSITE" id="PS50157">
    <property type="entry name" value="ZINC_FINGER_C2H2_2"/>
    <property type="match status" value="2"/>
</dbReference>